<comment type="similarity">
    <text evidence="3">Belongs to the fructosamine kinase family.</text>
</comment>
<keyword evidence="3" id="KW-0808">Transferase</keyword>
<name>A0A5C5FM18_9BASI</name>
<protein>
    <recommendedName>
        <fullName evidence="1">protein-ribulosamine 3-kinase</fullName>
        <ecNumber evidence="1">2.7.1.172</ecNumber>
    </recommendedName>
</protein>
<dbReference type="Gene3D" id="3.90.1200.10">
    <property type="match status" value="1"/>
</dbReference>
<feature type="region of interest" description="Disordered" evidence="4">
    <location>
        <begin position="14"/>
        <end position="41"/>
    </location>
</feature>
<dbReference type="EC" id="2.7.1.172" evidence="1"/>
<comment type="caution">
    <text evidence="5">The sequence shown here is derived from an EMBL/GenBank/DDBJ whole genome shotgun (WGS) entry which is preliminary data.</text>
</comment>
<evidence type="ECO:0000256" key="4">
    <source>
        <dbReference type="SAM" id="MobiDB-lite"/>
    </source>
</evidence>
<accession>A0A5C5FM18</accession>
<dbReference type="AlphaFoldDB" id="A0A5C5FM18"/>
<dbReference type="PANTHER" id="PTHR12149:SF8">
    <property type="entry name" value="PROTEIN-RIBULOSAMINE 3-KINASE"/>
    <property type="match status" value="1"/>
</dbReference>
<evidence type="ECO:0000313" key="5">
    <source>
        <dbReference type="EMBL" id="TNY17897.1"/>
    </source>
</evidence>
<dbReference type="OrthoDB" id="5772781at2759"/>
<dbReference type="Pfam" id="PF03881">
    <property type="entry name" value="Fructosamin_kin"/>
    <property type="match status" value="1"/>
</dbReference>
<evidence type="ECO:0000256" key="3">
    <source>
        <dbReference type="PIRNR" id="PIRNR006221"/>
    </source>
</evidence>
<dbReference type="EMBL" id="SOZI01000169">
    <property type="protein sequence ID" value="TNY17897.1"/>
    <property type="molecule type" value="Genomic_DNA"/>
</dbReference>
<evidence type="ECO:0000256" key="2">
    <source>
        <dbReference type="ARBA" id="ARBA00048655"/>
    </source>
</evidence>
<dbReference type="InterPro" id="IPR011009">
    <property type="entry name" value="Kinase-like_dom_sf"/>
</dbReference>
<comment type="catalytic activity">
    <reaction evidence="2">
        <text>N(6)-D-ribulosyl-L-lysyl-[protein] + ATP = N(6)-(3-O-phospho-D-ribulosyl)-L-lysyl-[protein] + ADP + H(+)</text>
        <dbReference type="Rhea" id="RHEA:48432"/>
        <dbReference type="Rhea" id="RHEA-COMP:12103"/>
        <dbReference type="Rhea" id="RHEA-COMP:12104"/>
        <dbReference type="ChEBI" id="CHEBI:15378"/>
        <dbReference type="ChEBI" id="CHEBI:30616"/>
        <dbReference type="ChEBI" id="CHEBI:90418"/>
        <dbReference type="ChEBI" id="CHEBI:90420"/>
        <dbReference type="ChEBI" id="CHEBI:456216"/>
        <dbReference type="EC" id="2.7.1.172"/>
    </reaction>
    <physiologicalReaction direction="left-to-right" evidence="2">
        <dbReference type="Rhea" id="RHEA:48433"/>
    </physiologicalReaction>
</comment>
<feature type="compositionally biased region" description="Low complexity" evidence="4">
    <location>
        <begin position="29"/>
        <end position="41"/>
    </location>
</feature>
<keyword evidence="6" id="KW-1185">Reference proteome</keyword>
<reference evidence="5 6" key="1">
    <citation type="submission" date="2019-03" db="EMBL/GenBank/DDBJ databases">
        <title>Rhodosporidium diobovatum UCD-FST 08-225 genome sequencing, assembly, and annotation.</title>
        <authorList>
            <person name="Fakankun I.U."/>
            <person name="Fristensky B."/>
            <person name="Levin D.B."/>
        </authorList>
    </citation>
    <scope>NUCLEOTIDE SEQUENCE [LARGE SCALE GENOMIC DNA]</scope>
    <source>
        <strain evidence="5 6">UCD-FST 08-225</strain>
    </source>
</reference>
<dbReference type="GO" id="GO:0102193">
    <property type="term" value="F:protein-ribulosamine 3-kinase activity"/>
    <property type="evidence" value="ECO:0007669"/>
    <property type="project" value="UniProtKB-EC"/>
</dbReference>
<sequence>MSIPSHVLELLQPLHPPGTDFVRSGDRISPSTSASSSGSSESRLQEYLYKAEAGDATQLVGEAASLRAMNEACAEVAPTLLGSGTDDEGRKWMLSEWHDLASISAAQQSRLAEMVAQMHLAPAPNGQRFGFAVPTCCGATQQDNSEEDSWAEFFSKRRIGDLVERIEDSELDKLGKEVQQRVIPELLGKLDVKPSILHGDLWSGNARYSKNRDEPITFDPSSYYGHSEADLGITRMFGGFSPAFYQRYHELVPKTEPADQYEQRMQLYEVFHHLNHTLMFGGSYKSGAVSLLEGLLHWADQKGL</sequence>
<evidence type="ECO:0000313" key="6">
    <source>
        <dbReference type="Proteomes" id="UP000311382"/>
    </source>
</evidence>
<dbReference type="PIRSF" id="PIRSF006221">
    <property type="entry name" value="Ketosamine-3-kinase"/>
    <property type="match status" value="1"/>
</dbReference>
<dbReference type="Proteomes" id="UP000311382">
    <property type="component" value="Unassembled WGS sequence"/>
</dbReference>
<dbReference type="InterPro" id="IPR016477">
    <property type="entry name" value="Fructo-/Ketosamine-3-kinase"/>
</dbReference>
<evidence type="ECO:0000256" key="1">
    <source>
        <dbReference type="ARBA" id="ARBA00011961"/>
    </source>
</evidence>
<keyword evidence="3 5" id="KW-0418">Kinase</keyword>
<dbReference type="STRING" id="5288.A0A5C5FM18"/>
<dbReference type="FunFam" id="3.90.1200.10:FF:000018">
    <property type="entry name" value="Fructosamine-3-kinase, putative"/>
    <property type="match status" value="1"/>
</dbReference>
<organism evidence="5 6">
    <name type="scientific">Rhodotorula diobovata</name>
    <dbReference type="NCBI Taxonomy" id="5288"/>
    <lineage>
        <taxon>Eukaryota</taxon>
        <taxon>Fungi</taxon>
        <taxon>Dikarya</taxon>
        <taxon>Basidiomycota</taxon>
        <taxon>Pucciniomycotina</taxon>
        <taxon>Microbotryomycetes</taxon>
        <taxon>Sporidiobolales</taxon>
        <taxon>Sporidiobolaceae</taxon>
        <taxon>Rhodotorula</taxon>
    </lineage>
</organism>
<proteinExistence type="inferred from homology"/>
<dbReference type="PANTHER" id="PTHR12149">
    <property type="entry name" value="FRUCTOSAMINE 3 KINASE-RELATED PROTEIN"/>
    <property type="match status" value="1"/>
</dbReference>
<dbReference type="SUPFAM" id="SSF56112">
    <property type="entry name" value="Protein kinase-like (PK-like)"/>
    <property type="match status" value="1"/>
</dbReference>
<dbReference type="GO" id="GO:0016301">
    <property type="term" value="F:kinase activity"/>
    <property type="evidence" value="ECO:0007669"/>
    <property type="project" value="UniProtKB-UniRule"/>
</dbReference>
<gene>
    <name evidence="5" type="ORF">DMC30DRAFT_412576</name>
</gene>